<dbReference type="Proteomes" id="UP000078240">
    <property type="component" value="Unassembled WGS sequence"/>
</dbReference>
<feature type="domain" description="SP-RING-type" evidence="9">
    <location>
        <begin position="310"/>
        <end position="395"/>
    </location>
</feature>
<dbReference type="Pfam" id="PF14324">
    <property type="entry name" value="PINIT"/>
    <property type="match status" value="1"/>
</dbReference>
<evidence type="ECO:0000256" key="6">
    <source>
        <dbReference type="ARBA" id="ARBA00022833"/>
    </source>
</evidence>
<reference evidence="11 12" key="1">
    <citation type="submission" date="2016-01" db="EMBL/GenBank/DDBJ databases">
        <title>Biosynthesis of antibiotic leucinostatins and their inhibition on Phytophthora in bio-control Purpureocillium lilacinum.</title>
        <authorList>
            <person name="Wang G."/>
            <person name="Liu Z."/>
            <person name="Lin R."/>
            <person name="Li E."/>
            <person name="Mao Z."/>
            <person name="Ling J."/>
            <person name="Yin W."/>
            <person name="Xie B."/>
        </authorList>
    </citation>
    <scope>NUCLEOTIDE SEQUENCE [LARGE SCALE GENOMIC DNA]</scope>
    <source>
        <strain evidence="11">PLBJ-1</strain>
    </source>
</reference>
<dbReference type="CDD" id="cd16792">
    <property type="entry name" value="SP-RING_Siz-like"/>
    <property type="match status" value="1"/>
</dbReference>
<dbReference type="Pfam" id="PF04051">
    <property type="entry name" value="TRAPP"/>
    <property type="match status" value="1"/>
</dbReference>
<dbReference type="GO" id="GO:0005801">
    <property type="term" value="C:cis-Golgi network"/>
    <property type="evidence" value="ECO:0007669"/>
    <property type="project" value="TreeGrafter"/>
</dbReference>
<keyword evidence="5 7" id="KW-0863">Zinc-finger</keyword>
<organism evidence="11 12">
    <name type="scientific">Purpureocillium lilacinum</name>
    <name type="common">Paecilomyces lilacinus</name>
    <dbReference type="NCBI Taxonomy" id="33203"/>
    <lineage>
        <taxon>Eukaryota</taxon>
        <taxon>Fungi</taxon>
        <taxon>Dikarya</taxon>
        <taxon>Ascomycota</taxon>
        <taxon>Pezizomycotina</taxon>
        <taxon>Sordariomycetes</taxon>
        <taxon>Hypocreomycetidae</taxon>
        <taxon>Hypocreales</taxon>
        <taxon>Ophiocordycipitaceae</taxon>
        <taxon>Purpureocillium</taxon>
    </lineage>
</organism>
<evidence type="ECO:0000256" key="2">
    <source>
        <dbReference type="ARBA" id="ARBA00005383"/>
    </source>
</evidence>
<dbReference type="InterPro" id="IPR038654">
    <property type="entry name" value="PINIT_sf"/>
</dbReference>
<dbReference type="EMBL" id="LSBH01000002">
    <property type="protein sequence ID" value="OAQ83901.1"/>
    <property type="molecule type" value="Genomic_DNA"/>
</dbReference>
<feature type="compositionally biased region" description="Gly residues" evidence="8">
    <location>
        <begin position="584"/>
        <end position="594"/>
    </location>
</feature>
<evidence type="ECO:0000259" key="9">
    <source>
        <dbReference type="PROSITE" id="PS51044"/>
    </source>
</evidence>
<dbReference type="CDD" id="cd14944">
    <property type="entry name" value="TRAPPC6A_Trs33"/>
    <property type="match status" value="1"/>
</dbReference>
<comment type="pathway">
    <text evidence="1">Protein modification; protein sumoylation.</text>
</comment>
<dbReference type="GO" id="GO:0005802">
    <property type="term" value="C:trans-Golgi network"/>
    <property type="evidence" value="ECO:0007669"/>
    <property type="project" value="TreeGrafter"/>
</dbReference>
<feature type="region of interest" description="Disordered" evidence="8">
    <location>
        <begin position="439"/>
        <end position="514"/>
    </location>
</feature>
<dbReference type="Gene3D" id="3.30.40.10">
    <property type="entry name" value="Zinc/RING finger domain, C3HC4 (zinc finger)"/>
    <property type="match status" value="1"/>
</dbReference>
<dbReference type="GO" id="GO:0030008">
    <property type="term" value="C:TRAPP complex"/>
    <property type="evidence" value="ECO:0007669"/>
    <property type="project" value="TreeGrafter"/>
</dbReference>
<comment type="similarity">
    <text evidence="2">Belongs to the PIAS family.</text>
</comment>
<evidence type="ECO:0000256" key="3">
    <source>
        <dbReference type="ARBA" id="ARBA00006218"/>
    </source>
</evidence>
<dbReference type="GO" id="GO:0016925">
    <property type="term" value="P:protein sumoylation"/>
    <property type="evidence" value="ECO:0007669"/>
    <property type="project" value="UniProtKB-UniPathway"/>
</dbReference>
<feature type="compositionally biased region" description="Polar residues" evidence="8">
    <location>
        <begin position="444"/>
        <end position="473"/>
    </location>
</feature>
<evidence type="ECO:0000256" key="8">
    <source>
        <dbReference type="SAM" id="MobiDB-lite"/>
    </source>
</evidence>
<dbReference type="PANTHER" id="PTHR12817:SF0">
    <property type="entry name" value="GEO08327P1"/>
    <property type="match status" value="1"/>
</dbReference>
<feature type="compositionally biased region" description="Low complexity" evidence="8">
    <location>
        <begin position="619"/>
        <end position="636"/>
    </location>
</feature>
<evidence type="ECO:0000256" key="5">
    <source>
        <dbReference type="ARBA" id="ARBA00022771"/>
    </source>
</evidence>
<feature type="domain" description="PINIT" evidence="10">
    <location>
        <begin position="128"/>
        <end position="281"/>
    </location>
</feature>
<dbReference type="GO" id="GO:0006888">
    <property type="term" value="P:endoplasmic reticulum to Golgi vesicle-mediated transport"/>
    <property type="evidence" value="ECO:0007669"/>
    <property type="project" value="TreeGrafter"/>
</dbReference>
<dbReference type="InterPro" id="IPR031141">
    <property type="entry name" value="SIZ1/2_SP-RING"/>
</dbReference>
<dbReference type="InterPro" id="IPR023321">
    <property type="entry name" value="PINIT"/>
</dbReference>
<dbReference type="InterPro" id="IPR013083">
    <property type="entry name" value="Znf_RING/FYVE/PHD"/>
</dbReference>
<dbReference type="UniPathway" id="UPA00886"/>
<dbReference type="GO" id="GO:0008270">
    <property type="term" value="F:zinc ion binding"/>
    <property type="evidence" value="ECO:0007669"/>
    <property type="project" value="UniProtKB-KW"/>
</dbReference>
<dbReference type="Pfam" id="PF02891">
    <property type="entry name" value="zf-MIZ"/>
    <property type="match status" value="1"/>
</dbReference>
<sequence length="779" mass="83856">MASPVPAISKQEVSMLIRQVQGNNLFNRQLSSVCQVNGLKSTGVKADLQARIVDLIQSTVNANDASRFQQVRQSILNASAQRGSPSSKSVASRTSNSSTSAQYQASMPSFNGNQSYHRAYHGSANGHTSGGPYGGVASSLAFRSSPFYQIEAQIGTVRVCDVMSQHRNTVQVPIRLSDHDVLRQCIGTTGSKNTPYRVMVFCAGDPHGLQDVAFPHQSELRVNKVDIKANLRGLKNKPGSTRPVDITKELHLRSSYTNSVDFTYALTQKKYYLAIYVCKTVSVDELVNVVATRRRIPRESVVAELTKKAQDPDVVATSQVLSLKCPLSYMRLVTPCRGLSCTHIQCFDATSYLQLQEQGPQWLCPICNKSVPFGQLAVDDYAKDILEKTPKSLEAVTIEPTGQWSTKTAQEDHTEGMNRTSLDDDDLVEISEVSVVGRRFETPKNATPRVSTPASSGRDSSANGPRGIASTSAKRPAPTVIDLTGDSDDDDDEPIQRPHKRQATSTQGEQADKHADAMSLDPVMPPYNSSDPTATFLSTSCLDFLLIELVPLAYRVTHECDFARPPSPSSQGLVPDATAASTTTGGGGGAAATTGGAGATVAGGESALTNNVIATAANSRAGGSSSVSGPAAGAAAPRRIDEEEELDAVHFRLESLGYRVGQGLVERFSRDRPRFNDTLDVIKFLCKDLWSLVFGKNIDNLKTNHRGVYVLTDNVFRPFSRMSTEAGGQAVVRAQPFLWFPCGIVRGALAALGITATVQAEINELPGAVFQIKTLPNKS</sequence>
<feature type="region of interest" description="Disordered" evidence="8">
    <location>
        <begin position="565"/>
        <end position="594"/>
    </location>
</feature>
<comment type="caution">
    <text evidence="11">The sequence shown here is derived from an EMBL/GenBank/DDBJ whole genome shotgun (WGS) entry which is preliminary data.</text>
</comment>
<dbReference type="SUPFAM" id="SSF111126">
    <property type="entry name" value="Ligand-binding domain in the NO signalling and Golgi transport"/>
    <property type="match status" value="1"/>
</dbReference>
<keyword evidence="6" id="KW-0862">Zinc</keyword>
<dbReference type="InterPro" id="IPR024096">
    <property type="entry name" value="NO_sig/Golgi_transp_ligand-bd"/>
</dbReference>
<feature type="region of interest" description="Disordered" evidence="8">
    <location>
        <begin position="619"/>
        <end position="639"/>
    </location>
</feature>
<evidence type="ECO:0000256" key="7">
    <source>
        <dbReference type="PROSITE-ProRule" id="PRU00452"/>
    </source>
</evidence>
<keyword evidence="4" id="KW-0479">Metal-binding</keyword>
<evidence type="ECO:0000256" key="1">
    <source>
        <dbReference type="ARBA" id="ARBA00004718"/>
    </source>
</evidence>
<evidence type="ECO:0000313" key="12">
    <source>
        <dbReference type="Proteomes" id="UP000078240"/>
    </source>
</evidence>
<dbReference type="AlphaFoldDB" id="A0A179H338"/>
<feature type="region of interest" description="Disordered" evidence="8">
    <location>
        <begin position="77"/>
        <end position="108"/>
    </location>
</feature>
<proteinExistence type="inferred from homology"/>
<evidence type="ECO:0000256" key="4">
    <source>
        <dbReference type="ARBA" id="ARBA00022723"/>
    </source>
</evidence>
<comment type="similarity">
    <text evidence="3">Belongs to the TRAPP small subunits family. BET3 subfamily.</text>
</comment>
<dbReference type="PROSITE" id="PS51466">
    <property type="entry name" value="PINIT"/>
    <property type="match status" value="1"/>
</dbReference>
<feature type="compositionally biased region" description="Low complexity" evidence="8">
    <location>
        <begin position="86"/>
        <end position="100"/>
    </location>
</feature>
<dbReference type="InterPro" id="IPR037992">
    <property type="entry name" value="TRAPPC6/Trs33"/>
</dbReference>
<dbReference type="InterPro" id="IPR007194">
    <property type="entry name" value="TRAPP_component"/>
</dbReference>
<gene>
    <name evidence="11" type="ORF">VFPBJ_02668</name>
</gene>
<protein>
    <submittedName>
        <fullName evidence="11">Zinc finger domain-containing protein, MIZ-type</fullName>
    </submittedName>
</protein>
<evidence type="ECO:0000313" key="11">
    <source>
        <dbReference type="EMBL" id="OAQ83901.1"/>
    </source>
</evidence>
<dbReference type="PROSITE" id="PS51044">
    <property type="entry name" value="ZF_SP_RING"/>
    <property type="match status" value="1"/>
</dbReference>
<dbReference type="InterPro" id="IPR004181">
    <property type="entry name" value="Znf_MIZ"/>
</dbReference>
<dbReference type="PANTHER" id="PTHR12817">
    <property type="entry name" value="TRAFFICKING PROTEIN PARTICLE COMPLEX SUBUNIT 6B"/>
    <property type="match status" value="1"/>
</dbReference>
<feature type="region of interest" description="Disordered" evidence="8">
    <location>
        <begin position="400"/>
        <end position="425"/>
    </location>
</feature>
<name>A0A179H338_PURLI</name>
<accession>A0A179H338</accession>
<dbReference type="Gene3D" id="3.30.1380.20">
    <property type="entry name" value="Trafficking protein particle complex subunit 3"/>
    <property type="match status" value="1"/>
</dbReference>
<evidence type="ECO:0000259" key="10">
    <source>
        <dbReference type="PROSITE" id="PS51466"/>
    </source>
</evidence>
<dbReference type="Gene3D" id="2.60.120.780">
    <property type="entry name" value="PINIT domain"/>
    <property type="match status" value="1"/>
</dbReference>